<keyword evidence="2" id="KW-0805">Transcription regulation</keyword>
<accession>A0A1E5FXL7</accession>
<dbReference type="InterPro" id="IPR058163">
    <property type="entry name" value="LysR-type_TF_proteobact-type"/>
</dbReference>
<dbReference type="InterPro" id="IPR036390">
    <property type="entry name" value="WH_DNA-bd_sf"/>
</dbReference>
<dbReference type="GO" id="GO:0043565">
    <property type="term" value="F:sequence-specific DNA binding"/>
    <property type="evidence" value="ECO:0007669"/>
    <property type="project" value="TreeGrafter"/>
</dbReference>
<dbReference type="RefSeq" id="WP_019819934.1">
    <property type="nucleotide sequence ID" value="NZ_AJZD02000011.1"/>
</dbReference>
<evidence type="ECO:0000259" key="5">
    <source>
        <dbReference type="PROSITE" id="PS50931"/>
    </source>
</evidence>
<evidence type="ECO:0000313" key="7">
    <source>
        <dbReference type="Proteomes" id="UP000094802"/>
    </source>
</evidence>
<dbReference type="Proteomes" id="UP000094802">
    <property type="component" value="Unassembled WGS sequence"/>
</dbReference>
<dbReference type="GO" id="GO:0003700">
    <property type="term" value="F:DNA-binding transcription factor activity"/>
    <property type="evidence" value="ECO:0007669"/>
    <property type="project" value="InterPro"/>
</dbReference>
<keyword evidence="3" id="KW-0238">DNA-binding</keyword>
<evidence type="ECO:0000256" key="1">
    <source>
        <dbReference type="ARBA" id="ARBA00009437"/>
    </source>
</evidence>
<keyword evidence="4" id="KW-0804">Transcription</keyword>
<dbReference type="Gene3D" id="3.40.190.290">
    <property type="match status" value="1"/>
</dbReference>
<dbReference type="InterPro" id="IPR000847">
    <property type="entry name" value="LysR_HTH_N"/>
</dbReference>
<dbReference type="OrthoDB" id="9786526at2"/>
<evidence type="ECO:0000256" key="2">
    <source>
        <dbReference type="ARBA" id="ARBA00023015"/>
    </source>
</evidence>
<evidence type="ECO:0000256" key="3">
    <source>
        <dbReference type="ARBA" id="ARBA00023125"/>
    </source>
</evidence>
<dbReference type="AlphaFoldDB" id="A0A1E5FXL7"/>
<evidence type="ECO:0000313" key="6">
    <source>
        <dbReference type="EMBL" id="OEF95178.1"/>
    </source>
</evidence>
<evidence type="ECO:0000256" key="4">
    <source>
        <dbReference type="ARBA" id="ARBA00023163"/>
    </source>
</evidence>
<dbReference type="SUPFAM" id="SSF53850">
    <property type="entry name" value="Periplasmic binding protein-like II"/>
    <property type="match status" value="1"/>
</dbReference>
<feature type="domain" description="HTH lysR-type" evidence="5">
    <location>
        <begin position="16"/>
        <end position="72"/>
    </location>
</feature>
<comment type="similarity">
    <text evidence="1">Belongs to the LysR transcriptional regulatory family.</text>
</comment>
<comment type="caution">
    <text evidence="6">The sequence shown here is derived from an EMBL/GenBank/DDBJ whole genome shotgun (WGS) entry which is preliminary data.</text>
</comment>
<dbReference type="PROSITE" id="PS50931">
    <property type="entry name" value="HTH_LYSR"/>
    <property type="match status" value="1"/>
</dbReference>
<protein>
    <submittedName>
        <fullName evidence="6">Transcriptional regulator</fullName>
    </submittedName>
</protein>
<dbReference type="SUPFAM" id="SSF46785">
    <property type="entry name" value="Winged helix' DNA-binding domain"/>
    <property type="match status" value="1"/>
</dbReference>
<dbReference type="PANTHER" id="PTHR30537">
    <property type="entry name" value="HTH-TYPE TRANSCRIPTIONAL REGULATOR"/>
    <property type="match status" value="1"/>
</dbReference>
<dbReference type="Gene3D" id="1.10.10.10">
    <property type="entry name" value="Winged helix-like DNA-binding domain superfamily/Winged helix DNA-binding domain"/>
    <property type="match status" value="1"/>
</dbReference>
<dbReference type="Pfam" id="PF00126">
    <property type="entry name" value="HTH_1"/>
    <property type="match status" value="1"/>
</dbReference>
<gene>
    <name evidence="6" type="ORF">A142_14505</name>
</gene>
<dbReference type="EMBL" id="AJZD02000011">
    <property type="protein sequence ID" value="OEF95178.1"/>
    <property type="molecule type" value="Genomic_DNA"/>
</dbReference>
<dbReference type="GO" id="GO:0006351">
    <property type="term" value="P:DNA-templated transcription"/>
    <property type="evidence" value="ECO:0007669"/>
    <property type="project" value="TreeGrafter"/>
</dbReference>
<dbReference type="PANTHER" id="PTHR30537:SF5">
    <property type="entry name" value="HTH-TYPE TRANSCRIPTIONAL ACTIVATOR TTDR-RELATED"/>
    <property type="match status" value="1"/>
</dbReference>
<dbReference type="Pfam" id="PF03466">
    <property type="entry name" value="LysR_substrate"/>
    <property type="match status" value="1"/>
</dbReference>
<dbReference type="InterPro" id="IPR036388">
    <property type="entry name" value="WH-like_DNA-bd_sf"/>
</dbReference>
<name>A0A1E5FXL7_VIBSP</name>
<dbReference type="InterPro" id="IPR005119">
    <property type="entry name" value="LysR_subst-bd"/>
</dbReference>
<proteinExistence type="inferred from homology"/>
<sequence length="309" mass="35150">MRKIGTYRSVNSIFGNIDDLFLFCTVVEEGSLLSASKRLQLPVSTMSRRLTALEERLSIRLLEKKGRELVATKDGEAAFAALSSSMESLHQGFSSLLEERDAIQGKIKLAVPHNFYSGFLRPTVEQFLAEYPKVQLNLILSQQQVVPETDRDLLITFQISDMDGMIARPLFKAKHGFFASQAYLDSREEIKKPDDLELQDWINVDDVFDMPLYKSDRLEQMITIKPKFIVNDIHAVAAAAQKGLGIASLPFRHVSSEMNLIQVLPEYHRGDRQAYLVYKERKYQPKALTLLIDALIESVRSFHRDGLVK</sequence>
<organism evidence="6 7">
    <name type="scientific">Vibrio splendidus 12E03</name>
    <dbReference type="NCBI Taxonomy" id="1191305"/>
    <lineage>
        <taxon>Bacteria</taxon>
        <taxon>Pseudomonadati</taxon>
        <taxon>Pseudomonadota</taxon>
        <taxon>Gammaproteobacteria</taxon>
        <taxon>Vibrionales</taxon>
        <taxon>Vibrionaceae</taxon>
        <taxon>Vibrio</taxon>
    </lineage>
</organism>
<reference evidence="6 7" key="1">
    <citation type="journal article" date="2012" name="Science">
        <title>Ecological populations of bacteria act as socially cohesive units of antibiotic production and resistance.</title>
        <authorList>
            <person name="Cordero O.X."/>
            <person name="Wildschutte H."/>
            <person name="Kirkup B."/>
            <person name="Proehl S."/>
            <person name="Ngo L."/>
            <person name="Hussain F."/>
            <person name="Le Roux F."/>
            <person name="Mincer T."/>
            <person name="Polz M.F."/>
        </authorList>
    </citation>
    <scope>NUCLEOTIDE SEQUENCE [LARGE SCALE GENOMIC DNA]</scope>
    <source>
        <strain evidence="6 7">12E03</strain>
    </source>
</reference>